<feature type="region of interest" description="Disordered" evidence="1">
    <location>
        <begin position="1"/>
        <end position="23"/>
    </location>
</feature>
<evidence type="ECO:0000256" key="1">
    <source>
        <dbReference type="SAM" id="MobiDB-lite"/>
    </source>
</evidence>
<evidence type="ECO:0000259" key="2">
    <source>
        <dbReference type="Pfam" id="PF22922"/>
    </source>
</evidence>
<dbReference type="EMBL" id="WJXA01000004">
    <property type="protein sequence ID" value="KAF7145674.1"/>
    <property type="molecule type" value="Genomic_DNA"/>
</dbReference>
<keyword evidence="4" id="KW-1185">Reference proteome</keyword>
<proteinExistence type="predicted"/>
<dbReference type="InterPro" id="IPR055081">
    <property type="entry name" value="NLP1-9_GAF"/>
</dbReference>
<organism evidence="3 4">
    <name type="scientific">Rhododendron simsii</name>
    <name type="common">Sims's rhododendron</name>
    <dbReference type="NCBI Taxonomy" id="118357"/>
    <lineage>
        <taxon>Eukaryota</taxon>
        <taxon>Viridiplantae</taxon>
        <taxon>Streptophyta</taxon>
        <taxon>Embryophyta</taxon>
        <taxon>Tracheophyta</taxon>
        <taxon>Spermatophyta</taxon>
        <taxon>Magnoliopsida</taxon>
        <taxon>eudicotyledons</taxon>
        <taxon>Gunneridae</taxon>
        <taxon>Pentapetalae</taxon>
        <taxon>asterids</taxon>
        <taxon>Ericales</taxon>
        <taxon>Ericaceae</taxon>
        <taxon>Ericoideae</taxon>
        <taxon>Rhodoreae</taxon>
        <taxon>Rhododendron</taxon>
    </lineage>
</organism>
<name>A0A834LN03_RHOSS</name>
<feature type="compositionally biased region" description="Basic and acidic residues" evidence="1">
    <location>
        <begin position="536"/>
        <end position="547"/>
    </location>
</feature>
<accession>A0A834LN03</accession>
<dbReference type="Pfam" id="PF22922">
    <property type="entry name" value="GAF_NLP"/>
    <property type="match status" value="1"/>
</dbReference>
<evidence type="ECO:0000313" key="3">
    <source>
        <dbReference type="EMBL" id="KAF7145674.1"/>
    </source>
</evidence>
<feature type="domain" description="NLP1-9 GAF" evidence="2">
    <location>
        <begin position="244"/>
        <end position="403"/>
    </location>
</feature>
<dbReference type="InterPro" id="IPR045012">
    <property type="entry name" value="NLP"/>
</dbReference>
<evidence type="ECO:0000313" key="4">
    <source>
        <dbReference type="Proteomes" id="UP000626092"/>
    </source>
</evidence>
<reference evidence="3" key="1">
    <citation type="submission" date="2019-11" db="EMBL/GenBank/DDBJ databases">
        <authorList>
            <person name="Liu Y."/>
            <person name="Hou J."/>
            <person name="Li T.-Q."/>
            <person name="Guan C.-H."/>
            <person name="Wu X."/>
            <person name="Wu H.-Z."/>
            <person name="Ling F."/>
            <person name="Zhang R."/>
            <person name="Shi X.-G."/>
            <person name="Ren J.-P."/>
            <person name="Chen E.-F."/>
            <person name="Sun J.-M."/>
        </authorList>
    </citation>
    <scope>NUCLEOTIDE SEQUENCE</scope>
    <source>
        <strain evidence="3">Adult_tree_wgs_1</strain>
        <tissue evidence="3">Leaves</tissue>
    </source>
</reference>
<protein>
    <recommendedName>
        <fullName evidence="2">NLP1-9 GAF domain-containing protein</fullName>
    </recommendedName>
</protein>
<dbReference type="Proteomes" id="UP000626092">
    <property type="component" value="Unassembled WGS sequence"/>
</dbReference>
<dbReference type="PANTHER" id="PTHR32002:SF62">
    <property type="entry name" value="PROTEIN NLP6-LIKE ISOFORM X1"/>
    <property type="match status" value="1"/>
</dbReference>
<dbReference type="GO" id="GO:0003700">
    <property type="term" value="F:DNA-binding transcription factor activity"/>
    <property type="evidence" value="ECO:0007669"/>
    <property type="project" value="InterPro"/>
</dbReference>
<dbReference type="OrthoDB" id="1261306at2759"/>
<dbReference type="AlphaFoldDB" id="A0A834LN03"/>
<comment type="caution">
    <text evidence="3">The sequence shown here is derived from an EMBL/GenBank/DDBJ whole genome shotgun (WGS) entry which is preliminary data.</text>
</comment>
<sequence length="585" mass="66101">MAEAVVYGGRREQEEEEEEDFDGDFKKYMDGELQWSRLKSSDNFVDLNPNAPAISEVRDKLRQAFQKLILYPELNASLVQFWAPTTEALEGRTLLTTQNQPFALGKTDHRTDKLGLCEYRMISKECKFYVDRKSGEQEEEQLGLPGRVFLSQLHESAPNVEHYSVNEYPQRHLGSHCPIKATWAVPVFEHSSQTCVGVLELVSSIENVAFWYRRSFPRNLDRVFQEQGLQCFDLYKHYEMQKQYENEDLKTAFTEIRMLMEVVCENHSLPLALAWVPCGKCNALLRGHSIGYCNKDQFSDFIMVSQAHHIRQGQGVVGCAFSSPNLSYCSDVTQFSIAEYPLVPYARQCRLSACFAICLQSSYPGNNVYVLEFFLPSSNKDVDDSWISFNRILGMIKEVFKNFKLGSGQELGEELSVAVIDFQNGQKLHSVHIIPAGRSLPGLEPLHNGGVTMQLRTQDQPSMEATNNAITFASAEGNNISSFLPRLEPLQNGGVTMQLDSLDQPSMNAMNSGMNFVNTEEHYVFVTSSDSSEEEGTTKTEEREHKRTGVRIDVSLEDILQCSNLTRDNAASKLEGEITLTSIEI</sequence>
<dbReference type="PANTHER" id="PTHR32002">
    <property type="entry name" value="PROTEIN NLP8"/>
    <property type="match status" value="1"/>
</dbReference>
<gene>
    <name evidence="3" type="ORF">RHSIM_Rhsim04G0087200</name>
</gene>
<feature type="region of interest" description="Disordered" evidence="1">
    <location>
        <begin position="527"/>
        <end position="549"/>
    </location>
</feature>